<protein>
    <submittedName>
        <fullName evidence="9">Sugar ABC transporter permease</fullName>
    </submittedName>
</protein>
<dbReference type="GO" id="GO:0005886">
    <property type="term" value="C:plasma membrane"/>
    <property type="evidence" value="ECO:0007669"/>
    <property type="project" value="UniProtKB-SubCell"/>
</dbReference>
<evidence type="ECO:0000256" key="5">
    <source>
        <dbReference type="ARBA" id="ARBA00022989"/>
    </source>
</evidence>
<comment type="caution">
    <text evidence="9">The sequence shown here is derived from an EMBL/GenBank/DDBJ whole genome shotgun (WGS) entry which is preliminary data.</text>
</comment>
<feature type="transmembrane region" description="Helical" evidence="7">
    <location>
        <begin position="169"/>
        <end position="188"/>
    </location>
</feature>
<reference evidence="9" key="2">
    <citation type="journal article" date="2021" name="PeerJ">
        <title>Extensive microbial diversity within the chicken gut microbiome revealed by metagenomics and culture.</title>
        <authorList>
            <person name="Gilroy R."/>
            <person name="Ravi A."/>
            <person name="Getino M."/>
            <person name="Pursley I."/>
            <person name="Horton D.L."/>
            <person name="Alikhan N.F."/>
            <person name="Baker D."/>
            <person name="Gharbi K."/>
            <person name="Hall N."/>
            <person name="Watson M."/>
            <person name="Adriaenssens E.M."/>
            <person name="Foster-Nyarko E."/>
            <person name="Jarju S."/>
            <person name="Secka A."/>
            <person name="Antonio M."/>
            <person name="Oren A."/>
            <person name="Chaudhuri R.R."/>
            <person name="La Ragione R."/>
            <person name="Hildebrand F."/>
            <person name="Pallen M.J."/>
        </authorList>
    </citation>
    <scope>NUCLEOTIDE SEQUENCE</scope>
    <source>
        <strain evidence="9">ChiSxjej1B13-7958</strain>
    </source>
</reference>
<dbReference type="Proteomes" id="UP000824242">
    <property type="component" value="Unassembled WGS sequence"/>
</dbReference>
<feature type="transmembrane region" description="Helical" evidence="7">
    <location>
        <begin position="87"/>
        <end position="107"/>
    </location>
</feature>
<name>A0A9D1DFZ7_9FIRM</name>
<evidence type="ECO:0000256" key="6">
    <source>
        <dbReference type="ARBA" id="ARBA00023136"/>
    </source>
</evidence>
<dbReference type="Gene3D" id="1.10.3720.10">
    <property type="entry name" value="MetI-like"/>
    <property type="match status" value="1"/>
</dbReference>
<feature type="transmembrane region" description="Helical" evidence="7">
    <location>
        <begin position="20"/>
        <end position="40"/>
    </location>
</feature>
<feature type="transmembrane region" description="Helical" evidence="7">
    <location>
        <begin position="276"/>
        <end position="300"/>
    </location>
</feature>
<evidence type="ECO:0000256" key="4">
    <source>
        <dbReference type="ARBA" id="ARBA00022692"/>
    </source>
</evidence>
<feature type="transmembrane region" description="Helical" evidence="7">
    <location>
        <begin position="223"/>
        <end position="246"/>
    </location>
</feature>
<dbReference type="InterPro" id="IPR051393">
    <property type="entry name" value="ABC_transporter_permease"/>
</dbReference>
<evidence type="ECO:0000256" key="1">
    <source>
        <dbReference type="ARBA" id="ARBA00004651"/>
    </source>
</evidence>
<reference evidence="9" key="1">
    <citation type="submission" date="2020-10" db="EMBL/GenBank/DDBJ databases">
        <authorList>
            <person name="Gilroy R."/>
        </authorList>
    </citation>
    <scope>NUCLEOTIDE SEQUENCE</scope>
    <source>
        <strain evidence="9">ChiSxjej1B13-7958</strain>
    </source>
</reference>
<accession>A0A9D1DFZ7</accession>
<dbReference type="PANTHER" id="PTHR30193:SF37">
    <property type="entry name" value="INNER MEMBRANE ABC TRANSPORTER PERMEASE PROTEIN YCJO"/>
    <property type="match status" value="1"/>
</dbReference>
<sequence>MSEKSKRPARKKGGLHRLPVGFICVCVLPTLLLTITFTIIPTVRALWMSLWDSTALSLNPSFVGLDNYIYMFRDEYFLQALANTGKLLLVVPIITILFALILAFILSQTKLRERGLYRTIFYFPNIISMTVVGIIWSFVFHPTMGIVNTFLQFVGLGDLARPWVGDSATALWCIAITLIWQATGYYMVMHMASMDGISNEIYEAATIDGASSFRKFISITIPLMRDIIGITFVLAMSGTMNLSFVLSRVMTAGGPNGASTVLLQYMYQQGFVNGNFGYAMAITVFSLTISVILSLISRCLSSRGEEKR</sequence>
<keyword evidence="3" id="KW-1003">Cell membrane</keyword>
<keyword evidence="2 7" id="KW-0813">Transport</keyword>
<dbReference type="PANTHER" id="PTHR30193">
    <property type="entry name" value="ABC TRANSPORTER PERMEASE PROTEIN"/>
    <property type="match status" value="1"/>
</dbReference>
<evidence type="ECO:0000256" key="3">
    <source>
        <dbReference type="ARBA" id="ARBA00022475"/>
    </source>
</evidence>
<evidence type="ECO:0000313" key="9">
    <source>
        <dbReference type="EMBL" id="HIR47894.1"/>
    </source>
</evidence>
<dbReference type="EMBL" id="DVGZ01000104">
    <property type="protein sequence ID" value="HIR47894.1"/>
    <property type="molecule type" value="Genomic_DNA"/>
</dbReference>
<keyword evidence="4 7" id="KW-0812">Transmembrane</keyword>
<dbReference type="GO" id="GO:0055085">
    <property type="term" value="P:transmembrane transport"/>
    <property type="evidence" value="ECO:0007669"/>
    <property type="project" value="InterPro"/>
</dbReference>
<feature type="transmembrane region" description="Helical" evidence="7">
    <location>
        <begin position="119"/>
        <end position="139"/>
    </location>
</feature>
<feature type="domain" description="ABC transmembrane type-1" evidence="8">
    <location>
        <begin position="81"/>
        <end position="297"/>
    </location>
</feature>
<evidence type="ECO:0000259" key="8">
    <source>
        <dbReference type="PROSITE" id="PS50928"/>
    </source>
</evidence>
<keyword evidence="6 7" id="KW-0472">Membrane</keyword>
<dbReference type="AlphaFoldDB" id="A0A9D1DFZ7"/>
<comment type="similarity">
    <text evidence="7">Belongs to the binding-protein-dependent transport system permease family.</text>
</comment>
<organism evidence="9 10">
    <name type="scientific">Candidatus Caccousia avicola</name>
    <dbReference type="NCBI Taxonomy" id="2840721"/>
    <lineage>
        <taxon>Bacteria</taxon>
        <taxon>Bacillati</taxon>
        <taxon>Bacillota</taxon>
        <taxon>Clostridia</taxon>
        <taxon>Eubacteriales</taxon>
        <taxon>Oscillospiraceae</taxon>
        <taxon>Oscillospiraceae incertae sedis</taxon>
        <taxon>Candidatus Caccousia</taxon>
    </lineage>
</organism>
<dbReference type="Pfam" id="PF00528">
    <property type="entry name" value="BPD_transp_1"/>
    <property type="match status" value="1"/>
</dbReference>
<evidence type="ECO:0000256" key="7">
    <source>
        <dbReference type="RuleBase" id="RU363032"/>
    </source>
</evidence>
<comment type="subcellular location">
    <subcellularLocation>
        <location evidence="1 7">Cell membrane</location>
        <topology evidence="1 7">Multi-pass membrane protein</topology>
    </subcellularLocation>
</comment>
<dbReference type="InterPro" id="IPR035906">
    <property type="entry name" value="MetI-like_sf"/>
</dbReference>
<keyword evidence="5 7" id="KW-1133">Transmembrane helix</keyword>
<proteinExistence type="inferred from homology"/>
<gene>
    <name evidence="9" type="ORF">IAB89_09620</name>
</gene>
<dbReference type="PROSITE" id="PS50928">
    <property type="entry name" value="ABC_TM1"/>
    <property type="match status" value="1"/>
</dbReference>
<dbReference type="CDD" id="cd06261">
    <property type="entry name" value="TM_PBP2"/>
    <property type="match status" value="1"/>
</dbReference>
<dbReference type="InterPro" id="IPR000515">
    <property type="entry name" value="MetI-like"/>
</dbReference>
<dbReference type="SUPFAM" id="SSF161098">
    <property type="entry name" value="MetI-like"/>
    <property type="match status" value="1"/>
</dbReference>
<evidence type="ECO:0000256" key="2">
    <source>
        <dbReference type="ARBA" id="ARBA00022448"/>
    </source>
</evidence>
<evidence type="ECO:0000313" key="10">
    <source>
        <dbReference type="Proteomes" id="UP000824242"/>
    </source>
</evidence>